<dbReference type="Proteomes" id="UP000603453">
    <property type="component" value="Unassembled WGS sequence"/>
</dbReference>
<dbReference type="AlphaFoldDB" id="A0A8H7R0N1"/>
<accession>A0A8H7R0N1</accession>
<dbReference type="EMBL" id="JAEPRD010000072">
    <property type="protein sequence ID" value="KAG2201360.1"/>
    <property type="molecule type" value="Genomic_DNA"/>
</dbReference>
<evidence type="ECO:0000313" key="1">
    <source>
        <dbReference type="EMBL" id="KAG2201360.1"/>
    </source>
</evidence>
<sequence length="314" mass="36085">MTNPTFETHIHNEILLESEQRRLANLELLDASRVENDDANWDEIRAAIARHDVSAVPVIEKPRNINAYNAFCQQEKTKILKNTTEEVPAVPLTSQILFKRYKNLTEGEHEILATTVQEMKNDSKVQTSKNTDLILARMKSTLKKFLTIMNAYDGTESAMIFDRDRPWKAIAVGENVEKVDLKKWRKEIKQNPNPSFNAKKARIFAVSLVQSKRIAAVKESIKKLIYDQCGTTHAVVPWKKMVRVEDIGTFTKNGKCLVVKNWPIDNFMPKEIKKAHNLTLIESNLCRLEFEFISIPDQLTFTEPTDMIVDNDNE</sequence>
<evidence type="ECO:0000313" key="2">
    <source>
        <dbReference type="Proteomes" id="UP000603453"/>
    </source>
</evidence>
<organism evidence="1 2">
    <name type="scientific">Mucor saturninus</name>
    <dbReference type="NCBI Taxonomy" id="64648"/>
    <lineage>
        <taxon>Eukaryota</taxon>
        <taxon>Fungi</taxon>
        <taxon>Fungi incertae sedis</taxon>
        <taxon>Mucoromycota</taxon>
        <taxon>Mucoromycotina</taxon>
        <taxon>Mucoromycetes</taxon>
        <taxon>Mucorales</taxon>
        <taxon>Mucorineae</taxon>
        <taxon>Mucoraceae</taxon>
        <taxon>Mucor</taxon>
    </lineage>
</organism>
<proteinExistence type="predicted"/>
<gene>
    <name evidence="1" type="ORF">INT47_001448</name>
</gene>
<name>A0A8H7R0N1_9FUNG</name>
<keyword evidence="2" id="KW-1185">Reference proteome</keyword>
<protein>
    <submittedName>
        <fullName evidence="1">Uncharacterized protein</fullName>
    </submittedName>
</protein>
<reference evidence="1" key="1">
    <citation type="submission" date="2020-12" db="EMBL/GenBank/DDBJ databases">
        <title>Metabolic potential, ecology and presence of endohyphal bacteria is reflected in genomic diversity of Mucoromycotina.</title>
        <authorList>
            <person name="Muszewska A."/>
            <person name="Okrasinska A."/>
            <person name="Steczkiewicz K."/>
            <person name="Drgas O."/>
            <person name="Orlowska M."/>
            <person name="Perlinska-Lenart U."/>
            <person name="Aleksandrzak-Piekarczyk T."/>
            <person name="Szatraj K."/>
            <person name="Zielenkiewicz U."/>
            <person name="Pilsyk S."/>
            <person name="Malc E."/>
            <person name="Mieczkowski P."/>
            <person name="Kruszewska J.S."/>
            <person name="Biernat P."/>
            <person name="Pawlowska J."/>
        </authorList>
    </citation>
    <scope>NUCLEOTIDE SEQUENCE</scope>
    <source>
        <strain evidence="1">WA0000017839</strain>
    </source>
</reference>
<comment type="caution">
    <text evidence="1">The sequence shown here is derived from an EMBL/GenBank/DDBJ whole genome shotgun (WGS) entry which is preliminary data.</text>
</comment>